<dbReference type="InterPro" id="IPR001452">
    <property type="entry name" value="SH3_domain"/>
</dbReference>
<feature type="domain" description="SH3" evidence="4">
    <location>
        <begin position="277"/>
        <end position="338"/>
    </location>
</feature>
<feature type="compositionally biased region" description="Polar residues" evidence="3">
    <location>
        <begin position="94"/>
        <end position="106"/>
    </location>
</feature>
<feature type="compositionally biased region" description="Pro residues" evidence="3">
    <location>
        <begin position="169"/>
        <end position="185"/>
    </location>
</feature>
<name>A0A6J8EVS4_MYTCO</name>
<dbReference type="PRINTS" id="PR00499">
    <property type="entry name" value="P67PHOX"/>
</dbReference>
<dbReference type="Gene3D" id="1.25.40.20">
    <property type="entry name" value="Ankyrin repeat-containing domain"/>
    <property type="match status" value="1"/>
</dbReference>
<evidence type="ECO:0000256" key="3">
    <source>
        <dbReference type="SAM" id="MobiDB-lite"/>
    </source>
</evidence>
<dbReference type="AlphaFoldDB" id="A0A6J8EVS4"/>
<evidence type="ECO:0000256" key="1">
    <source>
        <dbReference type="ARBA" id="ARBA00022443"/>
    </source>
</evidence>
<gene>
    <name evidence="5" type="ORF">MCOR_56454</name>
</gene>
<dbReference type="InterPro" id="IPR043593">
    <property type="entry name" value="ASAP"/>
</dbReference>
<evidence type="ECO:0000313" key="6">
    <source>
        <dbReference type="Proteomes" id="UP000507470"/>
    </source>
</evidence>
<dbReference type="Pfam" id="PF14604">
    <property type="entry name" value="SH3_9"/>
    <property type="match status" value="1"/>
</dbReference>
<dbReference type="GO" id="GO:0005096">
    <property type="term" value="F:GTPase activator activity"/>
    <property type="evidence" value="ECO:0007669"/>
    <property type="project" value="InterPro"/>
</dbReference>
<dbReference type="PANTHER" id="PTHR45854">
    <property type="entry name" value="ASAP FAMILY MEMBER"/>
    <property type="match status" value="1"/>
</dbReference>
<keyword evidence="1 2" id="KW-0728">SH3 domain</keyword>
<sequence length="338" mass="37566">MKLILRTQPELANVENNDSQTPLDIAKENNHEICIDLLKAALQGRKDVFGNVNVEWDLIYEENFGEDQGYSDDDLKSTPERNKKNRSRPPSLVTGASTLELQSSQKEGLDARDRTLSQSQASYMKPKNFAVHNANLANITASQPNLAMNPSTNHHDAPQSHDKISPSGKGPPLPPRMKKPPPPPPSDKKHARNKSEPFPAEVIHRRSISDPPSRPPPPEFRKTIALSSRPSPPPDIDKTGIGVTPSPRPRAKSNSDDSKSSGTETPPLPLPRKKKTPVGQKFQALFDCDADNDDELTFAEGEIILVLREEEDDWWEGEIEGHPERRGLFPKTFVQPMS</sequence>
<dbReference type="OrthoDB" id="435430at2759"/>
<keyword evidence="6" id="KW-1185">Reference proteome</keyword>
<reference evidence="5 6" key="1">
    <citation type="submission" date="2020-06" db="EMBL/GenBank/DDBJ databases">
        <authorList>
            <person name="Li R."/>
            <person name="Bekaert M."/>
        </authorList>
    </citation>
    <scope>NUCLEOTIDE SEQUENCE [LARGE SCALE GENOMIC DNA]</scope>
    <source>
        <strain evidence="6">wild</strain>
    </source>
</reference>
<protein>
    <submittedName>
        <fullName evidence="5">ASAP</fullName>
    </submittedName>
</protein>
<organism evidence="5 6">
    <name type="scientific">Mytilus coruscus</name>
    <name type="common">Sea mussel</name>
    <dbReference type="NCBI Taxonomy" id="42192"/>
    <lineage>
        <taxon>Eukaryota</taxon>
        <taxon>Metazoa</taxon>
        <taxon>Spiralia</taxon>
        <taxon>Lophotrochozoa</taxon>
        <taxon>Mollusca</taxon>
        <taxon>Bivalvia</taxon>
        <taxon>Autobranchia</taxon>
        <taxon>Pteriomorphia</taxon>
        <taxon>Mytilida</taxon>
        <taxon>Mytiloidea</taxon>
        <taxon>Mytilidae</taxon>
        <taxon>Mytilinae</taxon>
        <taxon>Mytilus</taxon>
    </lineage>
</organism>
<feature type="region of interest" description="Disordered" evidence="3">
    <location>
        <begin position="67"/>
        <end position="117"/>
    </location>
</feature>
<proteinExistence type="predicted"/>
<dbReference type="PANTHER" id="PTHR45854:SF3">
    <property type="entry name" value="ARFGAP WITH SH3 DOMAIN, ANK REPEAT AND PH DOMAIN-CONTAINING PROTEIN"/>
    <property type="match status" value="1"/>
</dbReference>
<feature type="compositionally biased region" description="Basic and acidic residues" evidence="3">
    <location>
        <begin position="153"/>
        <end position="164"/>
    </location>
</feature>
<dbReference type="EMBL" id="CACVKT020010047">
    <property type="protein sequence ID" value="CAC5424560.1"/>
    <property type="molecule type" value="Genomic_DNA"/>
</dbReference>
<dbReference type="PROSITE" id="PS50002">
    <property type="entry name" value="SH3"/>
    <property type="match status" value="1"/>
</dbReference>
<evidence type="ECO:0000313" key="5">
    <source>
        <dbReference type="EMBL" id="CAC5424560.1"/>
    </source>
</evidence>
<dbReference type="Proteomes" id="UP000507470">
    <property type="component" value="Unassembled WGS sequence"/>
</dbReference>
<dbReference type="SUPFAM" id="SSF48403">
    <property type="entry name" value="Ankyrin repeat"/>
    <property type="match status" value="1"/>
</dbReference>
<dbReference type="SMART" id="SM00326">
    <property type="entry name" value="SH3"/>
    <property type="match status" value="1"/>
</dbReference>
<accession>A0A6J8EVS4</accession>
<dbReference type="InterPro" id="IPR036770">
    <property type="entry name" value="Ankyrin_rpt-contain_sf"/>
</dbReference>
<evidence type="ECO:0000256" key="2">
    <source>
        <dbReference type="PROSITE-ProRule" id="PRU00192"/>
    </source>
</evidence>
<feature type="compositionally biased region" description="Basic and acidic residues" evidence="3">
    <location>
        <begin position="73"/>
        <end position="82"/>
    </location>
</feature>
<dbReference type="SUPFAM" id="SSF50044">
    <property type="entry name" value="SH3-domain"/>
    <property type="match status" value="1"/>
</dbReference>
<dbReference type="InterPro" id="IPR036028">
    <property type="entry name" value="SH3-like_dom_sf"/>
</dbReference>
<evidence type="ECO:0000259" key="4">
    <source>
        <dbReference type="PROSITE" id="PS50002"/>
    </source>
</evidence>
<dbReference type="PRINTS" id="PR00452">
    <property type="entry name" value="SH3DOMAIN"/>
</dbReference>
<dbReference type="Gene3D" id="2.30.30.40">
    <property type="entry name" value="SH3 Domains"/>
    <property type="match status" value="1"/>
</dbReference>
<feature type="region of interest" description="Disordered" evidence="3">
    <location>
        <begin position="144"/>
        <end position="278"/>
    </location>
</feature>